<accession>A0AAW1PMP0</accession>
<name>A0AAW1PMP0_9CHLO</name>
<feature type="domain" description="Tc1-like transposase DDE" evidence="1">
    <location>
        <begin position="113"/>
        <end position="237"/>
    </location>
</feature>
<keyword evidence="3" id="KW-1185">Reference proteome</keyword>
<dbReference type="AlphaFoldDB" id="A0AAW1PMP0"/>
<dbReference type="GO" id="GO:0003676">
    <property type="term" value="F:nucleic acid binding"/>
    <property type="evidence" value="ECO:0007669"/>
    <property type="project" value="InterPro"/>
</dbReference>
<dbReference type="EMBL" id="JALJOQ010000011">
    <property type="protein sequence ID" value="KAK9811095.1"/>
    <property type="molecule type" value="Genomic_DNA"/>
</dbReference>
<dbReference type="SUPFAM" id="SSF46689">
    <property type="entry name" value="Homeodomain-like"/>
    <property type="match status" value="1"/>
</dbReference>
<dbReference type="InterPro" id="IPR038717">
    <property type="entry name" value="Tc1-like_DDE_dom"/>
</dbReference>
<gene>
    <name evidence="2" type="ORF">WJX73_002118</name>
</gene>
<dbReference type="Gene3D" id="3.30.420.10">
    <property type="entry name" value="Ribonuclease H-like superfamily/Ribonuclease H"/>
    <property type="match status" value="1"/>
</dbReference>
<dbReference type="PANTHER" id="PTHR46564">
    <property type="entry name" value="TRANSPOSASE"/>
    <property type="match status" value="1"/>
</dbReference>
<proteinExistence type="predicted"/>
<dbReference type="PANTHER" id="PTHR46564:SF1">
    <property type="entry name" value="TRANSPOSASE"/>
    <property type="match status" value="1"/>
</dbReference>
<dbReference type="Pfam" id="PF13358">
    <property type="entry name" value="DDE_3"/>
    <property type="match status" value="1"/>
</dbReference>
<sequence length="275" mass="31358">MQLHFLWELFDPKTSPSANRLDPKTVKGIIERFESGDRLELNGRRGLRNDHRQFDTQTMDVLLQIVLQDETMMQDEMLAELEVRTGKTFSQSGVSRALKELGWTRKQDERNGFRRYGYAPEGERTHTKTGTTHADRHSVLGAISQQGLISALTVKGAFNGADMLHFYEQCLAPILQLFPGPHSVVVADNATIHKDPEFKAAITGHQAMLVFIPSYSPDLNPIEHTWGYMKAWHRREEQLVQELGVERAIQEGLDQVTEEDCKNWIAHDYAGILEF</sequence>
<dbReference type="Proteomes" id="UP001465755">
    <property type="component" value="Unassembled WGS sequence"/>
</dbReference>
<dbReference type="InterPro" id="IPR009057">
    <property type="entry name" value="Homeodomain-like_sf"/>
</dbReference>
<dbReference type="InterPro" id="IPR036397">
    <property type="entry name" value="RNaseH_sf"/>
</dbReference>
<organism evidence="2 3">
    <name type="scientific">Symbiochloris irregularis</name>
    <dbReference type="NCBI Taxonomy" id="706552"/>
    <lineage>
        <taxon>Eukaryota</taxon>
        <taxon>Viridiplantae</taxon>
        <taxon>Chlorophyta</taxon>
        <taxon>core chlorophytes</taxon>
        <taxon>Trebouxiophyceae</taxon>
        <taxon>Trebouxiales</taxon>
        <taxon>Trebouxiaceae</taxon>
        <taxon>Symbiochloris</taxon>
    </lineage>
</organism>
<evidence type="ECO:0000313" key="3">
    <source>
        <dbReference type="Proteomes" id="UP001465755"/>
    </source>
</evidence>
<reference evidence="2 3" key="1">
    <citation type="journal article" date="2024" name="Nat. Commun.">
        <title>Phylogenomics reveals the evolutionary origins of lichenization in chlorophyte algae.</title>
        <authorList>
            <person name="Puginier C."/>
            <person name="Libourel C."/>
            <person name="Otte J."/>
            <person name="Skaloud P."/>
            <person name="Haon M."/>
            <person name="Grisel S."/>
            <person name="Petersen M."/>
            <person name="Berrin J.G."/>
            <person name="Delaux P.M."/>
            <person name="Dal Grande F."/>
            <person name="Keller J."/>
        </authorList>
    </citation>
    <scope>NUCLEOTIDE SEQUENCE [LARGE SCALE GENOMIC DNA]</scope>
    <source>
        <strain evidence="2 3">SAG 2036</strain>
    </source>
</reference>
<comment type="caution">
    <text evidence="2">The sequence shown here is derived from an EMBL/GenBank/DDBJ whole genome shotgun (WGS) entry which is preliminary data.</text>
</comment>
<evidence type="ECO:0000313" key="2">
    <source>
        <dbReference type="EMBL" id="KAK9811095.1"/>
    </source>
</evidence>
<evidence type="ECO:0000259" key="1">
    <source>
        <dbReference type="Pfam" id="PF13358"/>
    </source>
</evidence>
<protein>
    <recommendedName>
        <fullName evidence="1">Tc1-like transposase DDE domain-containing protein</fullName>
    </recommendedName>
</protein>